<keyword evidence="1" id="KW-0472">Membrane</keyword>
<reference evidence="2" key="1">
    <citation type="submission" date="2018-05" db="EMBL/GenBank/DDBJ databases">
        <authorList>
            <person name="Lanie J.A."/>
            <person name="Ng W.-L."/>
            <person name="Kazmierczak K.M."/>
            <person name="Andrzejewski T.M."/>
            <person name="Davidsen T.M."/>
            <person name="Wayne K.J."/>
            <person name="Tettelin H."/>
            <person name="Glass J.I."/>
            <person name="Rusch D."/>
            <person name="Podicherti R."/>
            <person name="Tsui H.-C.T."/>
            <person name="Winkler M.E."/>
        </authorList>
    </citation>
    <scope>NUCLEOTIDE SEQUENCE</scope>
</reference>
<dbReference type="Gene3D" id="1.10.287.950">
    <property type="entry name" value="Methyl-accepting chemotaxis protein"/>
    <property type="match status" value="1"/>
</dbReference>
<dbReference type="InterPro" id="IPR004090">
    <property type="entry name" value="Chemotax_Me-accpt_rcpt"/>
</dbReference>
<name>A0A382KVQ0_9ZZZZ</name>
<dbReference type="InterPro" id="IPR051310">
    <property type="entry name" value="MCP_chemotaxis"/>
</dbReference>
<gene>
    <name evidence="2" type="ORF">METZ01_LOCUS281330</name>
</gene>
<protein>
    <recommendedName>
        <fullName evidence="3">HAMP domain-containing protein</fullName>
    </recommendedName>
</protein>
<dbReference type="GO" id="GO:0007165">
    <property type="term" value="P:signal transduction"/>
    <property type="evidence" value="ECO:0007669"/>
    <property type="project" value="InterPro"/>
</dbReference>
<dbReference type="GO" id="GO:0005886">
    <property type="term" value="C:plasma membrane"/>
    <property type="evidence" value="ECO:0007669"/>
    <property type="project" value="TreeGrafter"/>
</dbReference>
<dbReference type="AlphaFoldDB" id="A0A382KVQ0"/>
<dbReference type="PANTHER" id="PTHR43531">
    <property type="entry name" value="PROTEIN ICFG"/>
    <property type="match status" value="1"/>
</dbReference>
<dbReference type="GO" id="GO:0006935">
    <property type="term" value="P:chemotaxis"/>
    <property type="evidence" value="ECO:0007669"/>
    <property type="project" value="InterPro"/>
</dbReference>
<evidence type="ECO:0008006" key="3">
    <source>
        <dbReference type="Google" id="ProtNLM"/>
    </source>
</evidence>
<feature type="non-terminal residue" evidence="2">
    <location>
        <position position="258"/>
    </location>
</feature>
<dbReference type="PANTHER" id="PTHR43531:SF7">
    <property type="entry name" value="AEROTAXIS RECEPTOR"/>
    <property type="match status" value="1"/>
</dbReference>
<proteinExistence type="predicted"/>
<organism evidence="2">
    <name type="scientific">marine metagenome</name>
    <dbReference type="NCBI Taxonomy" id="408172"/>
    <lineage>
        <taxon>unclassified sequences</taxon>
        <taxon>metagenomes</taxon>
        <taxon>ecological metagenomes</taxon>
    </lineage>
</organism>
<dbReference type="GO" id="GO:0004888">
    <property type="term" value="F:transmembrane signaling receptor activity"/>
    <property type="evidence" value="ECO:0007669"/>
    <property type="project" value="InterPro"/>
</dbReference>
<dbReference type="EMBL" id="UINC01083101">
    <property type="protein sequence ID" value="SVC28476.1"/>
    <property type="molecule type" value="Genomic_DNA"/>
</dbReference>
<feature type="transmembrane region" description="Helical" evidence="1">
    <location>
        <begin position="12"/>
        <end position="34"/>
    </location>
</feature>
<evidence type="ECO:0000313" key="2">
    <source>
        <dbReference type="EMBL" id="SVC28476.1"/>
    </source>
</evidence>
<dbReference type="PRINTS" id="PR00260">
    <property type="entry name" value="CHEMTRNSDUCR"/>
</dbReference>
<sequence>MLKNRLTLGVRLTLIILIWAALALGILSYTLIYIHKNNADEQFAKASSRLTTLMAKEIAPALHLQDGRIVGKKVKAFIATAEEKLLRFKAYDLEGIEVYSKGESDLATDLDQRLKANLKDLAAGHPVSEENLHRSLLLLPVVLPGDEMAGYVAVAWSKHELILLNRQLVKTAALITLLVLIVASVIIIFFVNRFVTRPVTQRVLMINRGSQDIADASRELAIRTNRQSASLEETAASMEQMASIVQNNADEARHATQL</sequence>
<keyword evidence="1" id="KW-0812">Transmembrane</keyword>
<accession>A0A382KVQ0</accession>
<evidence type="ECO:0000256" key="1">
    <source>
        <dbReference type="SAM" id="Phobius"/>
    </source>
</evidence>
<keyword evidence="1" id="KW-1133">Transmembrane helix</keyword>
<feature type="transmembrane region" description="Helical" evidence="1">
    <location>
        <begin position="172"/>
        <end position="195"/>
    </location>
</feature>